<dbReference type="STRING" id="214095.RU97_GL001316"/>
<keyword evidence="2 7" id="KW-0813">Transport</keyword>
<sequence length="280" mass="31421">MKLIKKIKSMEPYDLITNIIVFLLALLSLFPIIWLITNSFKTSADIYKMPPDILPKSLYLGNFKELFNNQPALRWGFNSFFVSFITTALSVVLSSAAAYAFAKLNFKGKKVLFALFIASLMVPKETFIVPLFKIVVAFDWVDTYQSLIIPNLAMCFGVFMLKSFFESIPDSLRESAKLDGASEWTIFWKLMLPIAKPGIGALFILNFVTFWNDYLWQLLMARSKDMNTLTVGVAGLMQEINPNIGLRVAGAAVAALPMVVIFIVFQKYFTKGIAAGAVKE</sequence>
<dbReference type="PANTHER" id="PTHR43744:SF12">
    <property type="entry name" value="ABC TRANSPORTER PERMEASE PROTEIN MG189-RELATED"/>
    <property type="match status" value="1"/>
</dbReference>
<evidence type="ECO:0000256" key="1">
    <source>
        <dbReference type="ARBA" id="ARBA00004651"/>
    </source>
</evidence>
<dbReference type="SUPFAM" id="SSF161098">
    <property type="entry name" value="MetI-like"/>
    <property type="match status" value="1"/>
</dbReference>
<organism evidence="9 10">
    <name type="scientific">Enterococcus canis</name>
    <dbReference type="NCBI Taxonomy" id="214095"/>
    <lineage>
        <taxon>Bacteria</taxon>
        <taxon>Bacillati</taxon>
        <taxon>Bacillota</taxon>
        <taxon>Bacilli</taxon>
        <taxon>Lactobacillales</taxon>
        <taxon>Enterococcaceae</taxon>
        <taxon>Enterococcus</taxon>
    </lineage>
</organism>
<dbReference type="InterPro" id="IPR035906">
    <property type="entry name" value="MetI-like_sf"/>
</dbReference>
<keyword evidence="3" id="KW-1003">Cell membrane</keyword>
<keyword evidence="10" id="KW-1185">Reference proteome</keyword>
<evidence type="ECO:0000313" key="9">
    <source>
        <dbReference type="EMBL" id="OJG18698.1"/>
    </source>
</evidence>
<dbReference type="PANTHER" id="PTHR43744">
    <property type="entry name" value="ABC TRANSPORTER PERMEASE PROTEIN MG189-RELATED-RELATED"/>
    <property type="match status" value="1"/>
</dbReference>
<feature type="transmembrane region" description="Helical" evidence="7">
    <location>
        <begin position="80"/>
        <end position="102"/>
    </location>
</feature>
<dbReference type="PROSITE" id="PS50928">
    <property type="entry name" value="ABC_TM1"/>
    <property type="match status" value="1"/>
</dbReference>
<evidence type="ECO:0000256" key="7">
    <source>
        <dbReference type="RuleBase" id="RU363032"/>
    </source>
</evidence>
<dbReference type="AlphaFoldDB" id="A0A1L8RG12"/>
<dbReference type="EMBL" id="JXKH01000003">
    <property type="protein sequence ID" value="OJG18698.1"/>
    <property type="molecule type" value="Genomic_DNA"/>
</dbReference>
<dbReference type="GO" id="GO:0005886">
    <property type="term" value="C:plasma membrane"/>
    <property type="evidence" value="ECO:0007669"/>
    <property type="project" value="UniProtKB-SubCell"/>
</dbReference>
<feature type="transmembrane region" description="Helical" evidence="7">
    <location>
        <begin position="12"/>
        <end position="36"/>
    </location>
</feature>
<gene>
    <name evidence="9" type="ORF">RU97_GL001316</name>
</gene>
<reference evidence="9 10" key="1">
    <citation type="submission" date="2014-12" db="EMBL/GenBank/DDBJ databases">
        <title>Draft genome sequences of 29 type strains of Enterococci.</title>
        <authorList>
            <person name="Zhong Z."/>
            <person name="Sun Z."/>
            <person name="Liu W."/>
            <person name="Zhang W."/>
            <person name="Zhang H."/>
        </authorList>
    </citation>
    <scope>NUCLEOTIDE SEQUENCE [LARGE SCALE GENOMIC DNA]</scope>
    <source>
        <strain evidence="9 10">DSM 17029</strain>
    </source>
</reference>
<comment type="caution">
    <text evidence="9">The sequence shown here is derived from an EMBL/GenBank/DDBJ whole genome shotgun (WGS) entry which is preliminary data.</text>
</comment>
<dbReference type="CDD" id="cd06261">
    <property type="entry name" value="TM_PBP2"/>
    <property type="match status" value="1"/>
</dbReference>
<comment type="subcellular location">
    <subcellularLocation>
        <location evidence="1 7">Cell membrane</location>
        <topology evidence="1 7">Multi-pass membrane protein</topology>
    </subcellularLocation>
</comment>
<comment type="similarity">
    <text evidence="7">Belongs to the binding-protein-dependent transport system permease family.</text>
</comment>
<feature type="transmembrane region" description="Helical" evidence="7">
    <location>
        <begin position="244"/>
        <end position="265"/>
    </location>
</feature>
<proteinExistence type="inferred from homology"/>
<evidence type="ECO:0000256" key="3">
    <source>
        <dbReference type="ARBA" id="ARBA00022475"/>
    </source>
</evidence>
<protein>
    <recommendedName>
        <fullName evidence="8">ABC transmembrane type-1 domain-containing protein</fullName>
    </recommendedName>
</protein>
<evidence type="ECO:0000256" key="2">
    <source>
        <dbReference type="ARBA" id="ARBA00022448"/>
    </source>
</evidence>
<feature type="transmembrane region" description="Helical" evidence="7">
    <location>
        <begin position="144"/>
        <end position="165"/>
    </location>
</feature>
<evidence type="ECO:0000313" key="10">
    <source>
        <dbReference type="Proteomes" id="UP000181884"/>
    </source>
</evidence>
<dbReference type="Proteomes" id="UP000181884">
    <property type="component" value="Unassembled WGS sequence"/>
</dbReference>
<evidence type="ECO:0000259" key="8">
    <source>
        <dbReference type="PROSITE" id="PS50928"/>
    </source>
</evidence>
<keyword evidence="6 7" id="KW-0472">Membrane</keyword>
<evidence type="ECO:0000256" key="6">
    <source>
        <dbReference type="ARBA" id="ARBA00023136"/>
    </source>
</evidence>
<dbReference type="Gene3D" id="1.10.3720.10">
    <property type="entry name" value="MetI-like"/>
    <property type="match status" value="1"/>
</dbReference>
<accession>A0A1L8RG12</accession>
<feature type="domain" description="ABC transmembrane type-1" evidence="8">
    <location>
        <begin position="76"/>
        <end position="265"/>
    </location>
</feature>
<name>A0A1L8RG12_9ENTE</name>
<feature type="transmembrane region" description="Helical" evidence="7">
    <location>
        <begin position="111"/>
        <end position="132"/>
    </location>
</feature>
<dbReference type="Pfam" id="PF00528">
    <property type="entry name" value="BPD_transp_1"/>
    <property type="match status" value="1"/>
</dbReference>
<dbReference type="InterPro" id="IPR000515">
    <property type="entry name" value="MetI-like"/>
</dbReference>
<keyword evidence="5 7" id="KW-1133">Transmembrane helix</keyword>
<dbReference type="RefSeq" id="WP_245631211.1">
    <property type="nucleotide sequence ID" value="NZ_JXKH01000003.1"/>
</dbReference>
<feature type="transmembrane region" description="Helical" evidence="7">
    <location>
        <begin position="186"/>
        <end position="211"/>
    </location>
</feature>
<evidence type="ECO:0000256" key="5">
    <source>
        <dbReference type="ARBA" id="ARBA00022989"/>
    </source>
</evidence>
<keyword evidence="4 7" id="KW-0812">Transmembrane</keyword>
<dbReference type="GO" id="GO:0055085">
    <property type="term" value="P:transmembrane transport"/>
    <property type="evidence" value="ECO:0007669"/>
    <property type="project" value="InterPro"/>
</dbReference>
<evidence type="ECO:0000256" key="4">
    <source>
        <dbReference type="ARBA" id="ARBA00022692"/>
    </source>
</evidence>